<feature type="non-terminal residue" evidence="1">
    <location>
        <position position="262"/>
    </location>
</feature>
<feature type="non-terminal residue" evidence="1">
    <location>
        <position position="1"/>
    </location>
</feature>
<sequence length="262" mass="28761">SFAALANAFASAFAAQQIQPQPAAPQPPVAPPFTASGAQAEFGSKSLPALFPSIDSKTILDIVSHSFQPLELPRLLSPLAARQDYVAPPSSAPSTEHALALKHFPSFHSLHRPLLKYFEVLGAFAASSGKAWEVFSITRSLSEYISHLTELHQQYKWSAVVIYHIEFHTARIWDMKAGNYSSWAQPDHNLLSRLVYLHPLPPPSSSASAGSRNSSSKLKRPVEQQICYDWNSGICKTTPCPTKRRHVCRTCEGDHPSSSCTK</sequence>
<accession>A0AAW0D788</accession>
<dbReference type="AlphaFoldDB" id="A0AAW0D788"/>
<evidence type="ECO:0000313" key="1">
    <source>
        <dbReference type="EMBL" id="KAK7046857.1"/>
    </source>
</evidence>
<name>A0AAW0D788_9AGAR</name>
<gene>
    <name evidence="1" type="ORF">R3P38DRAFT_2447523</name>
</gene>
<proteinExistence type="predicted"/>
<organism evidence="1 2">
    <name type="scientific">Favolaschia claudopus</name>
    <dbReference type="NCBI Taxonomy" id="2862362"/>
    <lineage>
        <taxon>Eukaryota</taxon>
        <taxon>Fungi</taxon>
        <taxon>Dikarya</taxon>
        <taxon>Basidiomycota</taxon>
        <taxon>Agaricomycotina</taxon>
        <taxon>Agaricomycetes</taxon>
        <taxon>Agaricomycetidae</taxon>
        <taxon>Agaricales</taxon>
        <taxon>Marasmiineae</taxon>
        <taxon>Mycenaceae</taxon>
        <taxon>Favolaschia</taxon>
    </lineage>
</organism>
<comment type="caution">
    <text evidence="1">The sequence shown here is derived from an EMBL/GenBank/DDBJ whole genome shotgun (WGS) entry which is preliminary data.</text>
</comment>
<protein>
    <submittedName>
        <fullName evidence="1">Integrase/recombinase xerD-like protein</fullName>
    </submittedName>
</protein>
<reference evidence="1 2" key="1">
    <citation type="journal article" date="2024" name="J Genomics">
        <title>Draft genome sequencing and assembly of Favolaschia claudopus CIRM-BRFM 2984 isolated from oak limbs.</title>
        <authorList>
            <person name="Navarro D."/>
            <person name="Drula E."/>
            <person name="Chaduli D."/>
            <person name="Cazenave R."/>
            <person name="Ahrendt S."/>
            <person name="Wang J."/>
            <person name="Lipzen A."/>
            <person name="Daum C."/>
            <person name="Barry K."/>
            <person name="Grigoriev I.V."/>
            <person name="Favel A."/>
            <person name="Rosso M.N."/>
            <person name="Martin F."/>
        </authorList>
    </citation>
    <scope>NUCLEOTIDE SEQUENCE [LARGE SCALE GENOMIC DNA]</scope>
    <source>
        <strain evidence="1 2">CIRM-BRFM 2984</strain>
    </source>
</reference>
<dbReference type="Proteomes" id="UP001362999">
    <property type="component" value="Unassembled WGS sequence"/>
</dbReference>
<dbReference type="EMBL" id="JAWWNJ010000010">
    <property type="protein sequence ID" value="KAK7046857.1"/>
    <property type="molecule type" value="Genomic_DNA"/>
</dbReference>
<keyword evidence="2" id="KW-1185">Reference proteome</keyword>
<evidence type="ECO:0000313" key="2">
    <source>
        <dbReference type="Proteomes" id="UP001362999"/>
    </source>
</evidence>